<dbReference type="GeneID" id="5018460"/>
<keyword evidence="2" id="KW-1185">Reference proteome</keyword>
<dbReference type="EMBL" id="CT868038">
    <property type="protein sequence ID" value="CAK65278.1"/>
    <property type="molecule type" value="Genomic_DNA"/>
</dbReference>
<sequence>MQFSQFQKSTLFKVRKFYTNSVTQTYQFLDIVHLQEQMAKQIYFVIDCIVELRKLDKGALIGENELQHQSSFISEERLLFDSEYFQNHIIPQIIDTIPKFCVIQQFNQKDSSKYKIALVEEFNQKRAVSRKYTFQNQQYQTTKRKSQKSTRILNDDHQNASNIIESRNSFIVNRQINSCKLLKKLKKVKVIIISNLDIKQ</sequence>
<dbReference type="AlphaFoldDB" id="A0C3B1"/>
<dbReference type="RefSeq" id="XP_001432675.1">
    <property type="nucleotide sequence ID" value="XM_001432638.1"/>
</dbReference>
<proteinExistence type="predicted"/>
<dbReference type="InParanoid" id="A0C3B1"/>
<protein>
    <submittedName>
        <fullName evidence="1">Uncharacterized protein</fullName>
    </submittedName>
</protein>
<dbReference type="KEGG" id="ptm:GSPATT00034757001"/>
<dbReference type="HOGENOM" id="CLU_1368557_0_0_1"/>
<dbReference type="Proteomes" id="UP000000600">
    <property type="component" value="Unassembled WGS sequence"/>
</dbReference>
<organism evidence="1 2">
    <name type="scientific">Paramecium tetraurelia</name>
    <dbReference type="NCBI Taxonomy" id="5888"/>
    <lineage>
        <taxon>Eukaryota</taxon>
        <taxon>Sar</taxon>
        <taxon>Alveolata</taxon>
        <taxon>Ciliophora</taxon>
        <taxon>Intramacronucleata</taxon>
        <taxon>Oligohymenophorea</taxon>
        <taxon>Peniculida</taxon>
        <taxon>Parameciidae</taxon>
        <taxon>Paramecium</taxon>
    </lineage>
</organism>
<evidence type="ECO:0000313" key="1">
    <source>
        <dbReference type="EMBL" id="CAK65278.1"/>
    </source>
</evidence>
<gene>
    <name evidence="1" type="ORF">GSPATT00034757001</name>
</gene>
<accession>A0C3B1</accession>
<reference evidence="1 2" key="1">
    <citation type="journal article" date="2006" name="Nature">
        <title>Global trends of whole-genome duplications revealed by the ciliate Paramecium tetraurelia.</title>
        <authorList>
            <consortium name="Genoscope"/>
            <person name="Aury J.-M."/>
            <person name="Jaillon O."/>
            <person name="Duret L."/>
            <person name="Noel B."/>
            <person name="Jubin C."/>
            <person name="Porcel B.M."/>
            <person name="Segurens B."/>
            <person name="Daubin V."/>
            <person name="Anthouard V."/>
            <person name="Aiach N."/>
            <person name="Arnaiz O."/>
            <person name="Billaut A."/>
            <person name="Beisson J."/>
            <person name="Blanc I."/>
            <person name="Bouhouche K."/>
            <person name="Camara F."/>
            <person name="Duharcourt S."/>
            <person name="Guigo R."/>
            <person name="Gogendeau D."/>
            <person name="Katinka M."/>
            <person name="Keller A.-M."/>
            <person name="Kissmehl R."/>
            <person name="Klotz C."/>
            <person name="Koll F."/>
            <person name="Le Moue A."/>
            <person name="Lepere C."/>
            <person name="Malinsky S."/>
            <person name="Nowacki M."/>
            <person name="Nowak J.K."/>
            <person name="Plattner H."/>
            <person name="Poulain J."/>
            <person name="Ruiz F."/>
            <person name="Serrano V."/>
            <person name="Zagulski M."/>
            <person name="Dessen P."/>
            <person name="Betermier M."/>
            <person name="Weissenbach J."/>
            <person name="Scarpelli C."/>
            <person name="Schachter V."/>
            <person name="Sperling L."/>
            <person name="Meyer E."/>
            <person name="Cohen J."/>
            <person name="Wincker P."/>
        </authorList>
    </citation>
    <scope>NUCLEOTIDE SEQUENCE [LARGE SCALE GENOMIC DNA]</scope>
    <source>
        <strain evidence="1 2">Stock d4-2</strain>
    </source>
</reference>
<name>A0C3B1_PARTE</name>
<evidence type="ECO:0000313" key="2">
    <source>
        <dbReference type="Proteomes" id="UP000000600"/>
    </source>
</evidence>